<accession>A0A1G7T3B4</accession>
<evidence type="ECO:0000313" key="1">
    <source>
        <dbReference type="EMBL" id="SDG29783.1"/>
    </source>
</evidence>
<reference evidence="1 2" key="1">
    <citation type="submission" date="2016-10" db="EMBL/GenBank/DDBJ databases">
        <authorList>
            <person name="de Groot N.N."/>
        </authorList>
    </citation>
    <scope>NUCLEOTIDE SEQUENCE [LARGE SCALE GENOMIC DNA]</scope>
    <source>
        <strain evidence="1 2">DSM 25584</strain>
    </source>
</reference>
<gene>
    <name evidence="1" type="ORF">SAMN05216241_10870</name>
</gene>
<organism evidence="1 2">
    <name type="scientific">Limimonas halophila</name>
    <dbReference type="NCBI Taxonomy" id="1082479"/>
    <lineage>
        <taxon>Bacteria</taxon>
        <taxon>Pseudomonadati</taxon>
        <taxon>Pseudomonadota</taxon>
        <taxon>Alphaproteobacteria</taxon>
        <taxon>Rhodospirillales</taxon>
        <taxon>Rhodovibrionaceae</taxon>
        <taxon>Limimonas</taxon>
    </lineage>
</organism>
<dbReference type="AlphaFoldDB" id="A0A1G7T3B4"/>
<dbReference type="OrthoDB" id="9813247at2"/>
<proteinExistence type="predicted"/>
<dbReference type="Proteomes" id="UP000199415">
    <property type="component" value="Unassembled WGS sequence"/>
</dbReference>
<dbReference type="RefSeq" id="WP_090020705.1">
    <property type="nucleotide sequence ID" value="NZ_FNCE01000008.1"/>
</dbReference>
<dbReference type="EMBL" id="FNCE01000008">
    <property type="protein sequence ID" value="SDG29783.1"/>
    <property type="molecule type" value="Genomic_DNA"/>
</dbReference>
<keyword evidence="2" id="KW-1185">Reference proteome</keyword>
<dbReference type="STRING" id="1082479.SAMN05216241_10870"/>
<sequence>MFRLPDWSVDRERYARDAETVEHGFWARVREHLGGTARLEDGVTLYYCAVDPRTPLKVKALLMAALAAFVTPARGPVRVLGSLAGLNASALFAKALAAARAHVRDEHRERARAALARLRASSSKESSSEEPS</sequence>
<protein>
    <submittedName>
        <fullName evidence="1">Uncharacterized membrane protein YkvA, DUF1232 family</fullName>
    </submittedName>
</protein>
<evidence type="ECO:0000313" key="2">
    <source>
        <dbReference type="Proteomes" id="UP000199415"/>
    </source>
</evidence>
<name>A0A1G7T3B4_9PROT</name>